<dbReference type="AlphaFoldDB" id="A0A3P5YMV4"/>
<accession>A0A3P5YMV4</accession>
<name>A0A3P5YMV4_BRACM</name>
<organism evidence="1">
    <name type="scientific">Brassica campestris</name>
    <name type="common">Field mustard</name>
    <dbReference type="NCBI Taxonomy" id="3711"/>
    <lineage>
        <taxon>Eukaryota</taxon>
        <taxon>Viridiplantae</taxon>
        <taxon>Streptophyta</taxon>
        <taxon>Embryophyta</taxon>
        <taxon>Tracheophyta</taxon>
        <taxon>Spermatophyta</taxon>
        <taxon>Magnoliopsida</taxon>
        <taxon>eudicotyledons</taxon>
        <taxon>Gunneridae</taxon>
        <taxon>Pentapetalae</taxon>
        <taxon>rosids</taxon>
        <taxon>malvids</taxon>
        <taxon>Brassicales</taxon>
        <taxon>Brassicaceae</taxon>
        <taxon>Brassiceae</taxon>
        <taxon>Brassica</taxon>
    </lineage>
</organism>
<protein>
    <submittedName>
        <fullName evidence="1">Uncharacterized protein</fullName>
    </submittedName>
</protein>
<sequence length="55" mass="6154">MSVSLVAKVPYQPVLPVRNRLVLLAVTDVIVFRRRCLCTERKSGTSSHLETANTK</sequence>
<reference evidence="1" key="1">
    <citation type="submission" date="2018-11" db="EMBL/GenBank/DDBJ databases">
        <authorList>
            <consortium name="Genoscope - CEA"/>
            <person name="William W."/>
        </authorList>
    </citation>
    <scope>NUCLEOTIDE SEQUENCE</scope>
</reference>
<proteinExistence type="predicted"/>
<dbReference type="EMBL" id="LR031568">
    <property type="protein sequence ID" value="VDC61328.1"/>
    <property type="molecule type" value="Genomic_DNA"/>
</dbReference>
<evidence type="ECO:0000313" key="1">
    <source>
        <dbReference type="EMBL" id="VDC61328.1"/>
    </source>
</evidence>
<gene>
    <name evidence="1" type="ORF">BRAA09T38939Z</name>
</gene>